<feature type="compositionally biased region" description="Low complexity" evidence="1">
    <location>
        <begin position="167"/>
        <end position="179"/>
    </location>
</feature>
<keyword evidence="5" id="KW-1185">Reference proteome</keyword>
<reference evidence="4 5" key="1">
    <citation type="submission" date="2019-05" db="EMBL/GenBank/DDBJ databases">
        <title>Nakamurella sp. N5BH11, whole genome shotgun sequence.</title>
        <authorList>
            <person name="Tuo L."/>
        </authorList>
    </citation>
    <scope>NUCLEOTIDE SEQUENCE [LARGE SCALE GENOMIC DNA]</scope>
    <source>
        <strain evidence="4 5">N5BH11</strain>
    </source>
</reference>
<organism evidence="4 5">
    <name type="scientific">Nakamurella flava</name>
    <dbReference type="NCBI Taxonomy" id="2576308"/>
    <lineage>
        <taxon>Bacteria</taxon>
        <taxon>Bacillati</taxon>
        <taxon>Actinomycetota</taxon>
        <taxon>Actinomycetes</taxon>
        <taxon>Nakamurellales</taxon>
        <taxon>Nakamurellaceae</taxon>
        <taxon>Nakamurella</taxon>
    </lineage>
</organism>
<feature type="transmembrane region" description="Helical" evidence="2">
    <location>
        <begin position="21"/>
        <end position="44"/>
    </location>
</feature>
<dbReference type="RefSeq" id="WP_137448749.1">
    <property type="nucleotide sequence ID" value="NZ_SZZH01000001.1"/>
</dbReference>
<comment type="caution">
    <text evidence="4">The sequence shown here is derived from an EMBL/GenBank/DDBJ whole genome shotgun (WGS) entry which is preliminary data.</text>
</comment>
<keyword evidence="2" id="KW-0812">Transmembrane</keyword>
<sequence>MAARSDAPSTDPSAEPAPQRAVFRMPLIAVVLLPVLAAFCLGPIATVNVWWSLLLLVPVLIGVAVLLTRTVVDGQAISVHGLRPTRRLRWEELDRLEFSGPRWAVAVGTDERRIRLPMVRPRDLPVLAAVSGGYLTFTAPPEPGSEAEPADADTPDGETPPAPAPAATPLAEPAEPTTPSGGRTG</sequence>
<dbReference type="InterPro" id="IPR019692">
    <property type="entry name" value="CFP-6_PH"/>
</dbReference>
<name>A0A4V6CWA8_9ACTN</name>
<accession>A0A4V6CWA8</accession>
<dbReference type="AlphaFoldDB" id="A0A4V6CWA8"/>
<gene>
    <name evidence="4" type="ORF">FDO65_07675</name>
</gene>
<evidence type="ECO:0000313" key="4">
    <source>
        <dbReference type="EMBL" id="TKV61445.1"/>
    </source>
</evidence>
<protein>
    <submittedName>
        <fullName evidence="4">PH domain-containing protein</fullName>
    </submittedName>
</protein>
<dbReference type="EMBL" id="SZZH01000001">
    <property type="protein sequence ID" value="TKV61445.1"/>
    <property type="molecule type" value="Genomic_DNA"/>
</dbReference>
<evidence type="ECO:0000259" key="3">
    <source>
        <dbReference type="Pfam" id="PF10756"/>
    </source>
</evidence>
<keyword evidence="2" id="KW-1133">Transmembrane helix</keyword>
<evidence type="ECO:0000256" key="2">
    <source>
        <dbReference type="SAM" id="Phobius"/>
    </source>
</evidence>
<dbReference type="Pfam" id="PF10756">
    <property type="entry name" value="bPH_6"/>
    <property type="match status" value="1"/>
</dbReference>
<feature type="domain" description="Low molecular weight protein antigen 6 PH" evidence="3">
    <location>
        <begin position="69"/>
        <end position="133"/>
    </location>
</feature>
<keyword evidence="2" id="KW-0472">Membrane</keyword>
<feature type="region of interest" description="Disordered" evidence="1">
    <location>
        <begin position="138"/>
        <end position="185"/>
    </location>
</feature>
<proteinExistence type="predicted"/>
<evidence type="ECO:0000313" key="5">
    <source>
        <dbReference type="Proteomes" id="UP000306985"/>
    </source>
</evidence>
<dbReference type="Proteomes" id="UP000306985">
    <property type="component" value="Unassembled WGS sequence"/>
</dbReference>
<evidence type="ECO:0000256" key="1">
    <source>
        <dbReference type="SAM" id="MobiDB-lite"/>
    </source>
</evidence>
<dbReference type="OrthoDB" id="5194605at2"/>
<feature type="transmembrane region" description="Helical" evidence="2">
    <location>
        <begin position="50"/>
        <end position="68"/>
    </location>
</feature>